<name>A0A3M7T8X1_BRAPC</name>
<comment type="caution">
    <text evidence="1">The sequence shown here is derived from an EMBL/GenBank/DDBJ whole genome shotgun (WGS) entry which is preliminary data.</text>
</comment>
<dbReference type="Proteomes" id="UP000276133">
    <property type="component" value="Unassembled WGS sequence"/>
</dbReference>
<gene>
    <name evidence="1" type="ORF">BpHYR1_010547</name>
</gene>
<sequence length="74" mass="8487">MDFSNLHTLIDFLKIFQSHISVDKFFPFHLLVRSTSSASKSVSRHVKILLNTVSKNFSMVNSLVGKFFLKGELR</sequence>
<proteinExistence type="predicted"/>
<reference evidence="1 2" key="1">
    <citation type="journal article" date="2018" name="Sci. Rep.">
        <title>Genomic signatures of local adaptation to the degree of environmental predictability in rotifers.</title>
        <authorList>
            <person name="Franch-Gras L."/>
            <person name="Hahn C."/>
            <person name="Garcia-Roger E.M."/>
            <person name="Carmona M.J."/>
            <person name="Serra M."/>
            <person name="Gomez A."/>
        </authorList>
    </citation>
    <scope>NUCLEOTIDE SEQUENCE [LARGE SCALE GENOMIC DNA]</scope>
    <source>
        <strain evidence="1">HYR1</strain>
    </source>
</reference>
<protein>
    <submittedName>
        <fullName evidence="1">Uncharacterized protein</fullName>
    </submittedName>
</protein>
<dbReference type="AlphaFoldDB" id="A0A3M7T8X1"/>
<accession>A0A3M7T8X1</accession>
<organism evidence="1 2">
    <name type="scientific">Brachionus plicatilis</name>
    <name type="common">Marine rotifer</name>
    <name type="synonym">Brachionus muelleri</name>
    <dbReference type="NCBI Taxonomy" id="10195"/>
    <lineage>
        <taxon>Eukaryota</taxon>
        <taxon>Metazoa</taxon>
        <taxon>Spiralia</taxon>
        <taxon>Gnathifera</taxon>
        <taxon>Rotifera</taxon>
        <taxon>Eurotatoria</taxon>
        <taxon>Monogononta</taxon>
        <taxon>Pseudotrocha</taxon>
        <taxon>Ploima</taxon>
        <taxon>Brachionidae</taxon>
        <taxon>Brachionus</taxon>
    </lineage>
</organism>
<evidence type="ECO:0000313" key="2">
    <source>
        <dbReference type="Proteomes" id="UP000276133"/>
    </source>
</evidence>
<dbReference type="EMBL" id="REGN01000126">
    <property type="protein sequence ID" value="RNA44270.1"/>
    <property type="molecule type" value="Genomic_DNA"/>
</dbReference>
<evidence type="ECO:0000313" key="1">
    <source>
        <dbReference type="EMBL" id="RNA44270.1"/>
    </source>
</evidence>
<keyword evidence="2" id="KW-1185">Reference proteome</keyword>